<evidence type="ECO:0000259" key="6">
    <source>
        <dbReference type="PROSITE" id="PS50850"/>
    </source>
</evidence>
<evidence type="ECO:0000256" key="4">
    <source>
        <dbReference type="ARBA" id="ARBA00023136"/>
    </source>
</evidence>
<organism evidence="7 8">
    <name type="scientific">Alterirhizorhabdus solaris</name>
    <dbReference type="NCBI Taxonomy" id="2529389"/>
    <lineage>
        <taxon>Bacteria</taxon>
        <taxon>Pseudomonadati</taxon>
        <taxon>Pseudomonadota</taxon>
        <taxon>Alphaproteobacteria</taxon>
        <taxon>Sphingomonadales</taxon>
        <taxon>Rhizorhabdaceae</taxon>
        <taxon>Alterirhizorhabdus</taxon>
    </lineage>
</organism>
<feature type="transmembrane region" description="Helical" evidence="5">
    <location>
        <begin position="139"/>
        <end position="161"/>
    </location>
</feature>
<dbReference type="Proteomes" id="UP000318681">
    <property type="component" value="Unassembled WGS sequence"/>
</dbReference>
<dbReference type="InterPro" id="IPR020846">
    <property type="entry name" value="MFS_dom"/>
</dbReference>
<evidence type="ECO:0000256" key="3">
    <source>
        <dbReference type="ARBA" id="ARBA00022989"/>
    </source>
</evidence>
<dbReference type="EMBL" id="VNIM01000006">
    <property type="protein sequence ID" value="TVV76838.1"/>
    <property type="molecule type" value="Genomic_DNA"/>
</dbReference>
<sequence length="422" mass="44022">MILLSPRRRWLLFALVLTANILNLVDRQIIAVLKPVISADLGWSDNDYGNLAAWFQGSAALAFLFTGWLVDRLGVKWANPIGVAAWSLAALAHGWATSMTQFVACRVALGATEAMGTPAGVKTIATIFPPRLRSTGFGLSNAVGSVGAIVTPLAIPAIAIAFGWRGAFIIAGLLGLAWAAVWLLTTRGLSFGAEPPVATPDPDTLPDAPPAYGPILTDRRTWAIAVAKILSDATWWLMLFWMPDFFHRMFGLTGTDLGPPLAIAYGGAAVGSLVAGMAASRLLAAGWSVNRVRKSAMLVSALMVLPVPLALSSGSYGMAVGLLALALAGHQGFSTNLFGLIADVSPRAKVGRVTAFGAFCGNLGGMAIAKIAGLVLAAGLGYGPLFLFASVSYLLALGWIQLLLPRIRPVADNDPMALAGAH</sequence>
<dbReference type="RefSeq" id="WP_145147958.1">
    <property type="nucleotide sequence ID" value="NZ_VNIM01000006.1"/>
</dbReference>
<dbReference type="GO" id="GO:0015134">
    <property type="term" value="F:hexuronate transmembrane transporter activity"/>
    <property type="evidence" value="ECO:0007669"/>
    <property type="project" value="TreeGrafter"/>
</dbReference>
<dbReference type="InterPro" id="IPR050382">
    <property type="entry name" value="MFS_Na/Anion_cotransporter"/>
</dbReference>
<comment type="caution">
    <text evidence="7">The sequence shown here is derived from an EMBL/GenBank/DDBJ whole genome shotgun (WGS) entry which is preliminary data.</text>
</comment>
<feature type="transmembrane region" description="Helical" evidence="5">
    <location>
        <begin position="353"/>
        <end position="379"/>
    </location>
</feature>
<protein>
    <submittedName>
        <fullName evidence="7">MFS transporter</fullName>
    </submittedName>
</protein>
<dbReference type="Gene3D" id="1.20.1250.20">
    <property type="entry name" value="MFS general substrate transporter like domains"/>
    <property type="match status" value="2"/>
</dbReference>
<dbReference type="SUPFAM" id="SSF103473">
    <property type="entry name" value="MFS general substrate transporter"/>
    <property type="match status" value="1"/>
</dbReference>
<dbReference type="InterPro" id="IPR011701">
    <property type="entry name" value="MFS"/>
</dbReference>
<keyword evidence="2 5" id="KW-0812">Transmembrane</keyword>
<reference evidence="7 8" key="1">
    <citation type="submission" date="2019-07" db="EMBL/GenBank/DDBJ databases">
        <title>Sphingomonas solaris sp. nov., isolated from a solar panel from Boston, Massachusetts.</title>
        <authorList>
            <person name="Tanner K."/>
            <person name="Pascual J."/>
            <person name="Mancuso C."/>
            <person name="Pereto J."/>
            <person name="Khalil A."/>
            <person name="Vilanova C."/>
        </authorList>
    </citation>
    <scope>NUCLEOTIDE SEQUENCE [LARGE SCALE GENOMIC DNA]</scope>
    <source>
        <strain evidence="7 8">R4DWN</strain>
    </source>
</reference>
<evidence type="ECO:0000313" key="8">
    <source>
        <dbReference type="Proteomes" id="UP000318681"/>
    </source>
</evidence>
<gene>
    <name evidence="7" type="ORF">FOY91_02945</name>
</gene>
<feature type="domain" description="Major facilitator superfamily (MFS) profile" evidence="6">
    <location>
        <begin position="12"/>
        <end position="408"/>
    </location>
</feature>
<evidence type="ECO:0000256" key="1">
    <source>
        <dbReference type="ARBA" id="ARBA00004141"/>
    </source>
</evidence>
<keyword evidence="4 5" id="KW-0472">Membrane</keyword>
<dbReference type="OrthoDB" id="9794076at2"/>
<name>A0A558RBX6_9SPHN</name>
<evidence type="ECO:0000256" key="2">
    <source>
        <dbReference type="ARBA" id="ARBA00022692"/>
    </source>
</evidence>
<accession>A0A558RBX6</accession>
<dbReference type="PANTHER" id="PTHR11662:SF285">
    <property type="entry name" value="HEXURONATE TRANSPORTER"/>
    <property type="match status" value="1"/>
</dbReference>
<dbReference type="GO" id="GO:0016020">
    <property type="term" value="C:membrane"/>
    <property type="evidence" value="ECO:0007669"/>
    <property type="project" value="UniProtKB-SubCell"/>
</dbReference>
<feature type="transmembrane region" description="Helical" evidence="5">
    <location>
        <begin position="322"/>
        <end position="341"/>
    </location>
</feature>
<dbReference type="InterPro" id="IPR036259">
    <property type="entry name" value="MFS_trans_sf"/>
</dbReference>
<dbReference type="PANTHER" id="PTHR11662">
    <property type="entry name" value="SOLUTE CARRIER FAMILY 17"/>
    <property type="match status" value="1"/>
</dbReference>
<feature type="transmembrane region" description="Helical" evidence="5">
    <location>
        <begin position="167"/>
        <end position="185"/>
    </location>
</feature>
<evidence type="ECO:0000256" key="5">
    <source>
        <dbReference type="SAM" id="Phobius"/>
    </source>
</evidence>
<feature type="transmembrane region" description="Helical" evidence="5">
    <location>
        <begin position="385"/>
        <end position="404"/>
    </location>
</feature>
<dbReference type="AlphaFoldDB" id="A0A558RBX6"/>
<keyword evidence="3 5" id="KW-1133">Transmembrane helix</keyword>
<keyword evidence="8" id="KW-1185">Reference proteome</keyword>
<dbReference type="Pfam" id="PF07690">
    <property type="entry name" value="MFS_1"/>
    <property type="match status" value="1"/>
</dbReference>
<comment type="subcellular location">
    <subcellularLocation>
        <location evidence="1">Membrane</location>
        <topology evidence="1">Multi-pass membrane protein</topology>
    </subcellularLocation>
</comment>
<feature type="transmembrane region" description="Helical" evidence="5">
    <location>
        <begin position="262"/>
        <end position="284"/>
    </location>
</feature>
<evidence type="ECO:0000313" key="7">
    <source>
        <dbReference type="EMBL" id="TVV76838.1"/>
    </source>
</evidence>
<feature type="transmembrane region" description="Helical" evidence="5">
    <location>
        <begin position="296"/>
        <end position="316"/>
    </location>
</feature>
<dbReference type="PROSITE" id="PS50850">
    <property type="entry name" value="MFS"/>
    <property type="match status" value="1"/>
</dbReference>
<proteinExistence type="predicted"/>
<feature type="transmembrane region" description="Helical" evidence="5">
    <location>
        <begin position="222"/>
        <end position="242"/>
    </location>
</feature>
<feature type="transmembrane region" description="Helical" evidence="5">
    <location>
        <begin position="51"/>
        <end position="70"/>
    </location>
</feature>